<evidence type="ECO:0000313" key="1">
    <source>
        <dbReference type="EMBL" id="MCG2431946.1"/>
    </source>
</evidence>
<keyword evidence="1" id="KW-0808">Transferase</keyword>
<dbReference type="GO" id="GO:0016740">
    <property type="term" value="F:transferase activity"/>
    <property type="evidence" value="ECO:0007669"/>
    <property type="project" value="UniProtKB-KW"/>
</dbReference>
<name>A0A9X1R081_9FLAO</name>
<protein>
    <submittedName>
        <fullName evidence="1">Transferase</fullName>
    </submittedName>
</protein>
<proteinExistence type="predicted"/>
<dbReference type="InterPro" id="IPR011004">
    <property type="entry name" value="Trimer_LpxA-like_sf"/>
</dbReference>
<dbReference type="Gene3D" id="2.160.10.10">
    <property type="entry name" value="Hexapeptide repeat proteins"/>
    <property type="match status" value="1"/>
</dbReference>
<evidence type="ECO:0000313" key="2">
    <source>
        <dbReference type="Proteomes" id="UP001139462"/>
    </source>
</evidence>
<accession>A0A9X1R081</accession>
<organism evidence="1 2">
    <name type="scientific">Aequorivita xiaoshiensis</name>
    <dbReference type="NCBI Taxonomy" id="2874476"/>
    <lineage>
        <taxon>Bacteria</taxon>
        <taxon>Pseudomonadati</taxon>
        <taxon>Bacteroidota</taxon>
        <taxon>Flavobacteriia</taxon>
        <taxon>Flavobacteriales</taxon>
        <taxon>Flavobacteriaceae</taxon>
        <taxon>Aequorivita</taxon>
    </lineage>
</organism>
<sequence>MIESLKKTYRKLRMDFRFFYSVNWIKTIYFNYKMFPYNTAKKLPVFFYGKVKFSNLSGNVSIEGPIKKAMIGFGQKFEFPSTSKGTAELSLKGNLCFKSNAHIGLDYAILIDKDGYCEFGFMGCLGSNVKLICTQKIIIGKWCGIGYDSKIIDTNSHPMKNTLTGKVYPISSSIELGNYNAFSNSVSIMPGTKTPNNCVIASHTICNKDYTDLGENILIGGIPAKLIKNNFARDWESEKEMLLESKRVK</sequence>
<reference evidence="1" key="1">
    <citation type="submission" date="2021-09" db="EMBL/GenBank/DDBJ databases">
        <title>Genome of Aequorivita sp. strain F64183.</title>
        <authorList>
            <person name="Wang Y."/>
        </authorList>
    </citation>
    <scope>NUCLEOTIDE SEQUENCE</scope>
    <source>
        <strain evidence="1">F64183</strain>
    </source>
</reference>
<dbReference type="Proteomes" id="UP001139462">
    <property type="component" value="Unassembled WGS sequence"/>
</dbReference>
<dbReference type="RefSeq" id="WP_237609024.1">
    <property type="nucleotide sequence ID" value="NZ_JAIRBB010000014.1"/>
</dbReference>
<dbReference type="AlphaFoldDB" id="A0A9X1R081"/>
<dbReference type="EMBL" id="JAIRBB010000014">
    <property type="protein sequence ID" value="MCG2431946.1"/>
    <property type="molecule type" value="Genomic_DNA"/>
</dbReference>
<keyword evidence="2" id="KW-1185">Reference proteome</keyword>
<gene>
    <name evidence="1" type="ORF">K8344_12510</name>
</gene>
<comment type="caution">
    <text evidence="1">The sequence shown here is derived from an EMBL/GenBank/DDBJ whole genome shotgun (WGS) entry which is preliminary data.</text>
</comment>
<dbReference type="SUPFAM" id="SSF51161">
    <property type="entry name" value="Trimeric LpxA-like enzymes"/>
    <property type="match status" value="1"/>
</dbReference>